<comment type="caution">
    <text evidence="1">The sequence shown here is derived from an EMBL/GenBank/DDBJ whole genome shotgun (WGS) entry which is preliminary data.</text>
</comment>
<dbReference type="EMBL" id="LAZR01026190">
    <property type="protein sequence ID" value="KKL69508.1"/>
    <property type="molecule type" value="Genomic_DNA"/>
</dbReference>
<organism evidence="1">
    <name type="scientific">marine sediment metagenome</name>
    <dbReference type="NCBI Taxonomy" id="412755"/>
    <lineage>
        <taxon>unclassified sequences</taxon>
        <taxon>metagenomes</taxon>
        <taxon>ecological metagenomes</taxon>
    </lineage>
</organism>
<dbReference type="AlphaFoldDB" id="A0A0F9E664"/>
<protein>
    <submittedName>
        <fullName evidence="1">Uncharacterized protein</fullName>
    </submittedName>
</protein>
<name>A0A0F9E664_9ZZZZ</name>
<proteinExistence type="predicted"/>
<accession>A0A0F9E664</accession>
<sequence>MTDSQRAKLIEAAEDKYHVAVAVAQDVMDKQIAAIGQVSDMLTKLKTVGGGYGLGAGHVKKAIQNMPFKVFTKHDISESVGHLVTLETIAKNLDRLQKTGNIVLVKAGKGRAVHEYSLPKQETPNES</sequence>
<evidence type="ECO:0000313" key="1">
    <source>
        <dbReference type="EMBL" id="KKL69508.1"/>
    </source>
</evidence>
<reference evidence="1" key="1">
    <citation type="journal article" date="2015" name="Nature">
        <title>Complex archaea that bridge the gap between prokaryotes and eukaryotes.</title>
        <authorList>
            <person name="Spang A."/>
            <person name="Saw J.H."/>
            <person name="Jorgensen S.L."/>
            <person name="Zaremba-Niedzwiedzka K."/>
            <person name="Martijn J."/>
            <person name="Lind A.E."/>
            <person name="van Eijk R."/>
            <person name="Schleper C."/>
            <person name="Guy L."/>
            <person name="Ettema T.J."/>
        </authorList>
    </citation>
    <scope>NUCLEOTIDE SEQUENCE</scope>
</reference>
<gene>
    <name evidence="1" type="ORF">LCGC14_2114270</name>
</gene>